<sequence length="316" mass="34351">MAIIPRNDAGSNDVMQTSPHIQISTVAGMVLGIICLFVLVVSYQFLSCPRRRKPTSMKAQAPRASSSRPSHTPLPTQHSFSKVASLASKFNSASCFRRPVEALTGGPRERKALGSAHLASSQRAHDREAKRLQFSHQLRLKLPLSPISSAPSSPRSPDSHRQYRQIDDHIYSEWSNEAVYCTEKPPGALISPWSPCKPNTPHTPPPFYPPPPAYVPEIPFRAGSRITGRSDPPSPIKMTTSSDLNIAVSSVDQGSPLIQALKEDINGDIVRWEAQASEGSLSLGVTKIPIAIARASTVTSVFILSHPICKSNIVRS</sequence>
<dbReference type="OMA" id="WSNEESY"/>
<name>A0A1C7M475_GRIFR</name>
<feature type="region of interest" description="Disordered" evidence="1">
    <location>
        <begin position="143"/>
        <end position="162"/>
    </location>
</feature>
<keyword evidence="2" id="KW-1133">Transmembrane helix</keyword>
<proteinExistence type="predicted"/>
<keyword evidence="2" id="KW-0812">Transmembrane</keyword>
<feature type="region of interest" description="Disordered" evidence="1">
    <location>
        <begin position="106"/>
        <end position="128"/>
    </location>
</feature>
<dbReference type="Proteomes" id="UP000092993">
    <property type="component" value="Unassembled WGS sequence"/>
</dbReference>
<keyword evidence="4" id="KW-1185">Reference proteome</keyword>
<feature type="compositionally biased region" description="Low complexity" evidence="1">
    <location>
        <begin position="61"/>
        <end position="70"/>
    </location>
</feature>
<evidence type="ECO:0000256" key="2">
    <source>
        <dbReference type="SAM" id="Phobius"/>
    </source>
</evidence>
<evidence type="ECO:0000313" key="4">
    <source>
        <dbReference type="Proteomes" id="UP000092993"/>
    </source>
</evidence>
<evidence type="ECO:0000313" key="3">
    <source>
        <dbReference type="EMBL" id="OBZ71206.1"/>
    </source>
</evidence>
<protein>
    <submittedName>
        <fullName evidence="3">Uncharacterized protein</fullName>
    </submittedName>
</protein>
<feature type="region of interest" description="Disordered" evidence="1">
    <location>
        <begin position="52"/>
        <end position="78"/>
    </location>
</feature>
<dbReference type="EMBL" id="LUGG01000011">
    <property type="protein sequence ID" value="OBZ71206.1"/>
    <property type="molecule type" value="Genomic_DNA"/>
</dbReference>
<gene>
    <name evidence="3" type="ORF">A0H81_08464</name>
</gene>
<comment type="caution">
    <text evidence="3">The sequence shown here is derived from an EMBL/GenBank/DDBJ whole genome shotgun (WGS) entry which is preliminary data.</text>
</comment>
<keyword evidence="2" id="KW-0472">Membrane</keyword>
<dbReference type="AlphaFoldDB" id="A0A1C7M475"/>
<feature type="compositionally biased region" description="Low complexity" evidence="1">
    <location>
        <begin position="143"/>
        <end position="156"/>
    </location>
</feature>
<feature type="transmembrane region" description="Helical" evidence="2">
    <location>
        <begin position="20"/>
        <end position="46"/>
    </location>
</feature>
<organism evidence="3 4">
    <name type="scientific">Grifola frondosa</name>
    <name type="common">Maitake</name>
    <name type="synonym">Polyporus frondosus</name>
    <dbReference type="NCBI Taxonomy" id="5627"/>
    <lineage>
        <taxon>Eukaryota</taxon>
        <taxon>Fungi</taxon>
        <taxon>Dikarya</taxon>
        <taxon>Basidiomycota</taxon>
        <taxon>Agaricomycotina</taxon>
        <taxon>Agaricomycetes</taxon>
        <taxon>Polyporales</taxon>
        <taxon>Grifolaceae</taxon>
        <taxon>Grifola</taxon>
    </lineage>
</organism>
<reference evidence="3 4" key="1">
    <citation type="submission" date="2016-03" db="EMBL/GenBank/DDBJ databases">
        <title>Whole genome sequencing of Grifola frondosa 9006-11.</title>
        <authorList>
            <person name="Min B."/>
            <person name="Park H."/>
            <person name="Kim J.-G."/>
            <person name="Cho H."/>
            <person name="Oh Y.-L."/>
            <person name="Kong W.-S."/>
            <person name="Choi I.-G."/>
        </authorList>
    </citation>
    <scope>NUCLEOTIDE SEQUENCE [LARGE SCALE GENOMIC DNA]</scope>
    <source>
        <strain evidence="3 4">9006-11</strain>
    </source>
</reference>
<dbReference type="OrthoDB" id="2756215at2759"/>
<evidence type="ECO:0000256" key="1">
    <source>
        <dbReference type="SAM" id="MobiDB-lite"/>
    </source>
</evidence>
<accession>A0A1C7M475</accession>